<evidence type="ECO:0000313" key="2">
    <source>
        <dbReference type="EMBL" id="GBP89859.1"/>
    </source>
</evidence>
<sequence length="149" mass="16468">MSRVAGVDLRGAEASKLRSLQVHAILFLGTISRIVLQDRSEISNSNLIFTVVPQLCKGQRSRTEHEDGWDIRLSIPGEPGQDYPTLSGIPKTSFTCSDKAPGYYADVETDCQVFRVCAAGTNYGFQSFLCPNGTVFNQEVAVCDWWMNV</sequence>
<dbReference type="InterPro" id="IPR002557">
    <property type="entry name" value="Chitin-bd_dom"/>
</dbReference>
<reference evidence="2 3" key="1">
    <citation type="journal article" date="2019" name="Commun. Biol.">
        <title>The bagworm genome reveals a unique fibroin gene that provides high tensile strength.</title>
        <authorList>
            <person name="Kono N."/>
            <person name="Nakamura H."/>
            <person name="Ohtoshi R."/>
            <person name="Tomita M."/>
            <person name="Numata K."/>
            <person name="Arakawa K."/>
        </authorList>
    </citation>
    <scope>NUCLEOTIDE SEQUENCE [LARGE SCALE GENOMIC DNA]</scope>
</reference>
<dbReference type="AlphaFoldDB" id="A0A4C1ZS91"/>
<protein>
    <recommendedName>
        <fullName evidence="1">Chitin-binding type-2 domain-containing protein</fullName>
    </recommendedName>
</protein>
<dbReference type="GO" id="GO:0005576">
    <property type="term" value="C:extracellular region"/>
    <property type="evidence" value="ECO:0007669"/>
    <property type="project" value="InterPro"/>
</dbReference>
<keyword evidence="3" id="KW-1185">Reference proteome</keyword>
<dbReference type="PROSITE" id="PS50940">
    <property type="entry name" value="CHIT_BIND_II"/>
    <property type="match status" value="1"/>
</dbReference>
<accession>A0A4C1ZS91</accession>
<dbReference type="OrthoDB" id="6514762at2759"/>
<dbReference type="Gene3D" id="3.20.20.80">
    <property type="entry name" value="Glycosidases"/>
    <property type="match status" value="1"/>
</dbReference>
<dbReference type="PANTHER" id="PTHR22933:SF43">
    <property type="entry name" value="LP10131P"/>
    <property type="match status" value="1"/>
</dbReference>
<organism evidence="2 3">
    <name type="scientific">Eumeta variegata</name>
    <name type="common">Bagworm moth</name>
    <name type="synonym">Eumeta japonica</name>
    <dbReference type="NCBI Taxonomy" id="151549"/>
    <lineage>
        <taxon>Eukaryota</taxon>
        <taxon>Metazoa</taxon>
        <taxon>Ecdysozoa</taxon>
        <taxon>Arthropoda</taxon>
        <taxon>Hexapoda</taxon>
        <taxon>Insecta</taxon>
        <taxon>Pterygota</taxon>
        <taxon>Neoptera</taxon>
        <taxon>Endopterygota</taxon>
        <taxon>Lepidoptera</taxon>
        <taxon>Glossata</taxon>
        <taxon>Ditrysia</taxon>
        <taxon>Tineoidea</taxon>
        <taxon>Psychidae</taxon>
        <taxon>Oiketicinae</taxon>
        <taxon>Eumeta</taxon>
    </lineage>
</organism>
<dbReference type="InterPro" id="IPR052976">
    <property type="entry name" value="Scoloptoxin-like"/>
</dbReference>
<feature type="domain" description="Chitin-binding type-2" evidence="1">
    <location>
        <begin position="93"/>
        <end position="149"/>
    </location>
</feature>
<dbReference type="GO" id="GO:0008061">
    <property type="term" value="F:chitin binding"/>
    <property type="evidence" value="ECO:0007669"/>
    <property type="project" value="InterPro"/>
</dbReference>
<dbReference type="STRING" id="151549.A0A4C1ZS91"/>
<evidence type="ECO:0000259" key="1">
    <source>
        <dbReference type="PROSITE" id="PS50940"/>
    </source>
</evidence>
<proteinExistence type="predicted"/>
<dbReference type="Pfam" id="PF01607">
    <property type="entry name" value="CBM_14"/>
    <property type="match status" value="1"/>
</dbReference>
<dbReference type="PANTHER" id="PTHR22933">
    <property type="entry name" value="FI18007P1-RELATED"/>
    <property type="match status" value="1"/>
</dbReference>
<dbReference type="Proteomes" id="UP000299102">
    <property type="component" value="Unassembled WGS sequence"/>
</dbReference>
<comment type="caution">
    <text evidence="2">The sequence shown here is derived from an EMBL/GenBank/DDBJ whole genome shotgun (WGS) entry which is preliminary data.</text>
</comment>
<dbReference type="InterPro" id="IPR036508">
    <property type="entry name" value="Chitin-bd_dom_sf"/>
</dbReference>
<dbReference type="EMBL" id="BGZK01002038">
    <property type="protein sequence ID" value="GBP89859.1"/>
    <property type="molecule type" value="Genomic_DNA"/>
</dbReference>
<gene>
    <name evidence="2" type="ORF">EVAR_62350_1</name>
</gene>
<name>A0A4C1ZS91_EUMVA</name>
<dbReference type="SUPFAM" id="SSF57625">
    <property type="entry name" value="Invertebrate chitin-binding proteins"/>
    <property type="match status" value="1"/>
</dbReference>
<evidence type="ECO:0000313" key="3">
    <source>
        <dbReference type="Proteomes" id="UP000299102"/>
    </source>
</evidence>